<sequence length="217" mass="23075">MEDAASPAAEGSAGVPCDLPLPAELVRGVFETWRDSLVGIVAFGSVVRGEAAAGSDLDLLIVLERARRSNGASMIGGARWSPNGGSDAPTASLPSFVALPDSVETAGGLWLEVAREGRLVLDRDGRLARFLASRRTWRSSARSRGSSAEIESLPSTAARTSHRPTSTRRKTPARHAERPVGWSRSSPGRSNDAQRPIRFLIPNRAASTSEDPDYSSN</sequence>
<dbReference type="AlphaFoldDB" id="A0A538TC73"/>
<dbReference type="SUPFAM" id="SSF81301">
    <property type="entry name" value="Nucleotidyltransferase"/>
    <property type="match status" value="1"/>
</dbReference>
<dbReference type="InterPro" id="IPR043519">
    <property type="entry name" value="NT_sf"/>
</dbReference>
<organism evidence="3 4">
    <name type="scientific">Eiseniibacteriota bacterium</name>
    <dbReference type="NCBI Taxonomy" id="2212470"/>
    <lineage>
        <taxon>Bacteria</taxon>
        <taxon>Candidatus Eiseniibacteriota</taxon>
    </lineage>
</organism>
<name>A0A538TC73_UNCEI</name>
<dbReference type="GO" id="GO:0016779">
    <property type="term" value="F:nucleotidyltransferase activity"/>
    <property type="evidence" value="ECO:0007669"/>
    <property type="project" value="InterPro"/>
</dbReference>
<protein>
    <submittedName>
        <fullName evidence="3">Nucleotidyltransferase domain-containing protein</fullName>
    </submittedName>
</protein>
<dbReference type="Proteomes" id="UP000316609">
    <property type="component" value="Unassembled WGS sequence"/>
</dbReference>
<evidence type="ECO:0000259" key="2">
    <source>
        <dbReference type="Pfam" id="PF01909"/>
    </source>
</evidence>
<gene>
    <name evidence="3" type="ORF">E6K78_13095</name>
</gene>
<dbReference type="InterPro" id="IPR002934">
    <property type="entry name" value="Polymerase_NTP_transf_dom"/>
</dbReference>
<feature type="compositionally biased region" description="Polar residues" evidence="1">
    <location>
        <begin position="183"/>
        <end position="193"/>
    </location>
</feature>
<reference evidence="3 4" key="1">
    <citation type="journal article" date="2019" name="Nat. Microbiol.">
        <title>Mediterranean grassland soil C-N compound turnover is dependent on rainfall and depth, and is mediated by genomically divergent microorganisms.</title>
        <authorList>
            <person name="Diamond S."/>
            <person name="Andeer P.F."/>
            <person name="Li Z."/>
            <person name="Crits-Christoph A."/>
            <person name="Burstein D."/>
            <person name="Anantharaman K."/>
            <person name="Lane K.R."/>
            <person name="Thomas B.C."/>
            <person name="Pan C."/>
            <person name="Northen T.R."/>
            <person name="Banfield J.F."/>
        </authorList>
    </citation>
    <scope>NUCLEOTIDE SEQUENCE [LARGE SCALE GENOMIC DNA]</scope>
    <source>
        <strain evidence="3">WS_8</strain>
    </source>
</reference>
<feature type="region of interest" description="Disordered" evidence="1">
    <location>
        <begin position="141"/>
        <end position="217"/>
    </location>
</feature>
<feature type="domain" description="Polymerase nucleotidyl transferase" evidence="2">
    <location>
        <begin position="37"/>
        <end position="66"/>
    </location>
</feature>
<evidence type="ECO:0000256" key="1">
    <source>
        <dbReference type="SAM" id="MobiDB-lite"/>
    </source>
</evidence>
<accession>A0A538TC73</accession>
<feature type="compositionally biased region" description="Basic residues" evidence="1">
    <location>
        <begin position="160"/>
        <end position="173"/>
    </location>
</feature>
<evidence type="ECO:0000313" key="3">
    <source>
        <dbReference type="EMBL" id="TMQ61144.1"/>
    </source>
</evidence>
<dbReference type="EMBL" id="VBOY01000189">
    <property type="protein sequence ID" value="TMQ61144.1"/>
    <property type="molecule type" value="Genomic_DNA"/>
</dbReference>
<comment type="caution">
    <text evidence="3">The sequence shown here is derived from an EMBL/GenBank/DDBJ whole genome shotgun (WGS) entry which is preliminary data.</text>
</comment>
<proteinExistence type="predicted"/>
<dbReference type="Pfam" id="PF01909">
    <property type="entry name" value="NTP_transf_2"/>
    <property type="match status" value="1"/>
</dbReference>
<keyword evidence="3" id="KW-0808">Transferase</keyword>
<evidence type="ECO:0000313" key="4">
    <source>
        <dbReference type="Proteomes" id="UP000316609"/>
    </source>
</evidence>
<dbReference type="Gene3D" id="3.30.460.10">
    <property type="entry name" value="Beta Polymerase, domain 2"/>
    <property type="match status" value="1"/>
</dbReference>
<dbReference type="CDD" id="cd05403">
    <property type="entry name" value="NT_KNTase_like"/>
    <property type="match status" value="1"/>
</dbReference>